<protein>
    <submittedName>
        <fullName evidence="2">Uncharacterized protein</fullName>
    </submittedName>
</protein>
<feature type="transmembrane region" description="Helical" evidence="1">
    <location>
        <begin position="238"/>
        <end position="257"/>
    </location>
</feature>
<evidence type="ECO:0000313" key="3">
    <source>
        <dbReference type="Proteomes" id="UP000029385"/>
    </source>
</evidence>
<dbReference type="eggNOG" id="ENOG5033I35">
    <property type="taxonomic scope" value="Bacteria"/>
</dbReference>
<feature type="transmembrane region" description="Helical" evidence="1">
    <location>
        <begin position="198"/>
        <end position="218"/>
    </location>
</feature>
<accession>A0A091AWJ8</accession>
<keyword evidence="1" id="KW-0812">Transmembrane</keyword>
<gene>
    <name evidence="2" type="ORF">N789_10685</name>
</gene>
<feature type="transmembrane region" description="Helical" evidence="1">
    <location>
        <begin position="34"/>
        <end position="58"/>
    </location>
</feature>
<feature type="transmembrane region" description="Helical" evidence="1">
    <location>
        <begin position="106"/>
        <end position="126"/>
    </location>
</feature>
<proteinExistence type="predicted"/>
<evidence type="ECO:0000256" key="1">
    <source>
        <dbReference type="SAM" id="Phobius"/>
    </source>
</evidence>
<feature type="transmembrane region" description="Helical" evidence="1">
    <location>
        <begin position="170"/>
        <end position="191"/>
    </location>
</feature>
<keyword evidence="3" id="KW-1185">Reference proteome</keyword>
<dbReference type="EMBL" id="AVCI01000006">
    <property type="protein sequence ID" value="KFN43019.1"/>
    <property type="molecule type" value="Genomic_DNA"/>
</dbReference>
<reference evidence="2 3" key="1">
    <citation type="submission" date="2013-09" db="EMBL/GenBank/DDBJ databases">
        <title>Genome sequencing of Arenimonas oryziterrae.</title>
        <authorList>
            <person name="Chen F."/>
            <person name="Wang G."/>
        </authorList>
    </citation>
    <scope>NUCLEOTIDE SEQUENCE [LARGE SCALE GENOMIC DNA]</scope>
    <source>
        <strain evidence="2 3">YC6267</strain>
    </source>
</reference>
<dbReference type="AlphaFoldDB" id="A0A091AWJ8"/>
<organism evidence="2 3">
    <name type="scientific">Arenimonas oryziterrae DSM 21050 = YC6267</name>
    <dbReference type="NCBI Taxonomy" id="1121015"/>
    <lineage>
        <taxon>Bacteria</taxon>
        <taxon>Pseudomonadati</taxon>
        <taxon>Pseudomonadota</taxon>
        <taxon>Gammaproteobacteria</taxon>
        <taxon>Lysobacterales</taxon>
        <taxon>Lysobacteraceae</taxon>
        <taxon>Arenimonas</taxon>
    </lineage>
</organism>
<dbReference type="OrthoDB" id="822156at2"/>
<keyword evidence="1" id="KW-1133">Transmembrane helix</keyword>
<feature type="transmembrane region" description="Helical" evidence="1">
    <location>
        <begin position="7"/>
        <end position="28"/>
    </location>
</feature>
<sequence length="268" mass="28986">MNKPYSLELFFLCLVMLISLVGFSSLFVGSDASITAYHVVHVITILGWLTLLAIQLFLIRQGRFDSHRIVGKTIFVAGPVLVATLTFLTVHSAAKDAALGRADFMVVQNVMVTLEVALLVLLAFALRRNRRIHGALLLSTGLLFMEIALFFALISYAPGFRASGPGAPPSFAAAGQTITWVGGGVALLFFFRNWRIGWPWLLAGSFAFVNGLLQMLLARSEGTKPLTLLVASIGRPSAFALGLLVFAVLLWLAWIAASPKRSLTARPG</sequence>
<feature type="transmembrane region" description="Helical" evidence="1">
    <location>
        <begin position="135"/>
        <end position="158"/>
    </location>
</feature>
<feature type="transmembrane region" description="Helical" evidence="1">
    <location>
        <begin position="70"/>
        <end position="94"/>
    </location>
</feature>
<dbReference type="RefSeq" id="WP_022969978.1">
    <property type="nucleotide sequence ID" value="NZ_ATVD01000005.1"/>
</dbReference>
<dbReference type="Proteomes" id="UP000029385">
    <property type="component" value="Unassembled WGS sequence"/>
</dbReference>
<comment type="caution">
    <text evidence="2">The sequence shown here is derived from an EMBL/GenBank/DDBJ whole genome shotgun (WGS) entry which is preliminary data.</text>
</comment>
<name>A0A091AWJ8_9GAMM</name>
<keyword evidence="1" id="KW-0472">Membrane</keyword>
<evidence type="ECO:0000313" key="2">
    <source>
        <dbReference type="EMBL" id="KFN43019.1"/>
    </source>
</evidence>